<organism evidence="5 6">
    <name type="scientific">Streptomyces lacrimifluminis</name>
    <dbReference type="NCBI Taxonomy" id="1500077"/>
    <lineage>
        <taxon>Bacteria</taxon>
        <taxon>Bacillati</taxon>
        <taxon>Actinomycetota</taxon>
        <taxon>Actinomycetes</taxon>
        <taxon>Kitasatosporales</taxon>
        <taxon>Streptomycetaceae</taxon>
        <taxon>Streptomyces</taxon>
    </lineage>
</organism>
<dbReference type="AlphaFoldDB" id="A0A917KFX6"/>
<proteinExistence type="inferred from homology"/>
<sequence>MTDQAAWAPTSFGARAHDYDRLRPDYPAEALAETLAALGGGPPGTALDIGCGTGKLGAALTTLGHEVTGVEPDARMAEVASARGLAVEVGTFEAWDPGGRRFDMVACGQAWHWLSTGERAVKAARCLRAGGRILLAWNFGSYEPDGAALLGRVYASALPGGLPTGSGGRASLSESDLDGYAEELRSHGFRQLTRTAVPWRTVLTSRQFCALLATESRHLALSEPVRRRLLNEVTARLDAEAGGEIHMVYRCLVVGASAAG</sequence>
<gene>
    <name evidence="5" type="ORF">GCM10012282_06200</name>
</gene>
<evidence type="ECO:0000256" key="2">
    <source>
        <dbReference type="ARBA" id="ARBA00022603"/>
    </source>
</evidence>
<evidence type="ECO:0000256" key="1">
    <source>
        <dbReference type="ARBA" id="ARBA00008361"/>
    </source>
</evidence>
<dbReference type="RefSeq" id="WP_189145621.1">
    <property type="nucleotide sequence ID" value="NZ_BAABER010000013.1"/>
</dbReference>
<accession>A0A917KFX6</accession>
<dbReference type="SUPFAM" id="SSF53335">
    <property type="entry name" value="S-adenosyl-L-methionine-dependent methyltransferases"/>
    <property type="match status" value="1"/>
</dbReference>
<keyword evidence="6" id="KW-1185">Reference proteome</keyword>
<dbReference type="EMBL" id="BMMU01000001">
    <property type="protein sequence ID" value="GGJ12627.1"/>
    <property type="molecule type" value="Genomic_DNA"/>
</dbReference>
<dbReference type="InterPro" id="IPR029063">
    <property type="entry name" value="SAM-dependent_MTases_sf"/>
</dbReference>
<dbReference type="GO" id="GO:0008757">
    <property type="term" value="F:S-adenosylmethionine-dependent methyltransferase activity"/>
    <property type="evidence" value="ECO:0007669"/>
    <property type="project" value="InterPro"/>
</dbReference>
<evidence type="ECO:0000259" key="4">
    <source>
        <dbReference type="Pfam" id="PF08241"/>
    </source>
</evidence>
<reference evidence="5" key="1">
    <citation type="journal article" date="2014" name="Int. J. Syst. Evol. Microbiol.">
        <title>Complete genome sequence of Corynebacterium casei LMG S-19264T (=DSM 44701T), isolated from a smear-ripened cheese.</title>
        <authorList>
            <consortium name="US DOE Joint Genome Institute (JGI-PGF)"/>
            <person name="Walter F."/>
            <person name="Albersmeier A."/>
            <person name="Kalinowski J."/>
            <person name="Ruckert C."/>
        </authorList>
    </citation>
    <scope>NUCLEOTIDE SEQUENCE</scope>
    <source>
        <strain evidence="5">CGMCC 4.7272</strain>
    </source>
</reference>
<dbReference type="GO" id="GO:0032259">
    <property type="term" value="P:methylation"/>
    <property type="evidence" value="ECO:0007669"/>
    <property type="project" value="UniProtKB-KW"/>
</dbReference>
<protein>
    <submittedName>
        <fullName evidence="5">Methyltransferase type 11</fullName>
    </submittedName>
</protein>
<feature type="domain" description="Methyltransferase type 11" evidence="4">
    <location>
        <begin position="47"/>
        <end position="134"/>
    </location>
</feature>
<dbReference type="Gene3D" id="3.40.50.150">
    <property type="entry name" value="Vaccinia Virus protein VP39"/>
    <property type="match status" value="1"/>
</dbReference>
<reference evidence="5" key="2">
    <citation type="submission" date="2020-09" db="EMBL/GenBank/DDBJ databases">
        <authorList>
            <person name="Sun Q."/>
            <person name="Zhou Y."/>
        </authorList>
    </citation>
    <scope>NUCLEOTIDE SEQUENCE</scope>
    <source>
        <strain evidence="5">CGMCC 4.7272</strain>
    </source>
</reference>
<evidence type="ECO:0000313" key="6">
    <source>
        <dbReference type="Proteomes" id="UP000625682"/>
    </source>
</evidence>
<comment type="caution">
    <text evidence="5">The sequence shown here is derived from an EMBL/GenBank/DDBJ whole genome shotgun (WGS) entry which is preliminary data.</text>
</comment>
<keyword evidence="2 5" id="KW-0489">Methyltransferase</keyword>
<dbReference type="InterPro" id="IPR051052">
    <property type="entry name" value="Diverse_substrate_MTase"/>
</dbReference>
<dbReference type="Pfam" id="PF08241">
    <property type="entry name" value="Methyltransf_11"/>
    <property type="match status" value="1"/>
</dbReference>
<dbReference type="CDD" id="cd02440">
    <property type="entry name" value="AdoMet_MTases"/>
    <property type="match status" value="1"/>
</dbReference>
<comment type="similarity">
    <text evidence="1">Belongs to the methyltransferase superfamily.</text>
</comment>
<dbReference type="InterPro" id="IPR013216">
    <property type="entry name" value="Methyltransf_11"/>
</dbReference>
<evidence type="ECO:0000313" key="5">
    <source>
        <dbReference type="EMBL" id="GGJ12627.1"/>
    </source>
</evidence>
<name>A0A917KFX6_9ACTN</name>
<evidence type="ECO:0000256" key="3">
    <source>
        <dbReference type="ARBA" id="ARBA00022679"/>
    </source>
</evidence>
<dbReference type="PANTHER" id="PTHR44942:SF4">
    <property type="entry name" value="METHYLTRANSFERASE TYPE 11 DOMAIN-CONTAINING PROTEIN"/>
    <property type="match status" value="1"/>
</dbReference>
<dbReference type="PANTHER" id="PTHR44942">
    <property type="entry name" value="METHYLTRANSF_11 DOMAIN-CONTAINING PROTEIN"/>
    <property type="match status" value="1"/>
</dbReference>
<keyword evidence="3" id="KW-0808">Transferase</keyword>
<dbReference type="Proteomes" id="UP000625682">
    <property type="component" value="Unassembled WGS sequence"/>
</dbReference>